<feature type="compositionally biased region" description="Acidic residues" evidence="1">
    <location>
        <begin position="109"/>
        <end position="125"/>
    </location>
</feature>
<proteinExistence type="predicted"/>
<protein>
    <recommendedName>
        <fullName evidence="4">Lipid/polyisoprenoid-binding YceI-like domain-containing protein</fullName>
    </recommendedName>
</protein>
<feature type="region of interest" description="Disordered" evidence="1">
    <location>
        <begin position="97"/>
        <end position="126"/>
    </location>
</feature>
<evidence type="ECO:0000313" key="2">
    <source>
        <dbReference type="EMBL" id="MFC4499990.1"/>
    </source>
</evidence>
<comment type="caution">
    <text evidence="2">The sequence shown here is derived from an EMBL/GenBank/DDBJ whole genome shotgun (WGS) entry which is preliminary data.</text>
</comment>
<evidence type="ECO:0008006" key="4">
    <source>
        <dbReference type="Google" id="ProtNLM"/>
    </source>
</evidence>
<dbReference type="Proteomes" id="UP001595839">
    <property type="component" value="Unassembled WGS sequence"/>
</dbReference>
<dbReference type="EMBL" id="JBHSFK010000005">
    <property type="protein sequence ID" value="MFC4499990.1"/>
    <property type="molecule type" value="Genomic_DNA"/>
</dbReference>
<keyword evidence="3" id="KW-1185">Reference proteome</keyword>
<sequence length="188" mass="20050">MTAETLPTAVLPPPPPRPGPSWLPLPGAYTAAPGRCIAELTARLGPVPTLRRRLTAARTALTVTPDAEGCLLSLELTGRPLRGRTLGFVSTSITPEADGSRLTVPGELALDDTDTDTDTDTDSDADDARVPATLTLRVVDRADDLLLVLGDLRLPYGPLRRRTGLTLSRIRPADRIRLLVAVEFTCPA</sequence>
<gene>
    <name evidence="2" type="ORF">ACFPIH_10670</name>
</gene>
<dbReference type="RefSeq" id="WP_381165088.1">
    <property type="nucleotide sequence ID" value="NZ_JBHSFK010000005.1"/>
</dbReference>
<accession>A0ABV9AJD0</accession>
<evidence type="ECO:0000313" key="3">
    <source>
        <dbReference type="Proteomes" id="UP001595839"/>
    </source>
</evidence>
<organism evidence="2 3">
    <name type="scientific">Streptomyces vulcanius</name>
    <dbReference type="NCBI Taxonomy" id="1441876"/>
    <lineage>
        <taxon>Bacteria</taxon>
        <taxon>Bacillati</taxon>
        <taxon>Actinomycetota</taxon>
        <taxon>Actinomycetes</taxon>
        <taxon>Kitasatosporales</taxon>
        <taxon>Streptomycetaceae</taxon>
        <taxon>Streptomyces</taxon>
    </lineage>
</organism>
<evidence type="ECO:0000256" key="1">
    <source>
        <dbReference type="SAM" id="MobiDB-lite"/>
    </source>
</evidence>
<reference evidence="3" key="1">
    <citation type="journal article" date="2019" name="Int. J. Syst. Evol. Microbiol.">
        <title>The Global Catalogue of Microorganisms (GCM) 10K type strain sequencing project: providing services to taxonomists for standard genome sequencing and annotation.</title>
        <authorList>
            <consortium name="The Broad Institute Genomics Platform"/>
            <consortium name="The Broad Institute Genome Sequencing Center for Infectious Disease"/>
            <person name="Wu L."/>
            <person name="Ma J."/>
        </authorList>
    </citation>
    <scope>NUCLEOTIDE SEQUENCE [LARGE SCALE GENOMIC DNA]</scope>
    <source>
        <strain evidence="3">CGMCC 4.7177</strain>
    </source>
</reference>
<name>A0ABV9AJD0_9ACTN</name>